<dbReference type="HAMAP" id="MF_00719">
    <property type="entry name" value="CobS"/>
    <property type="match status" value="1"/>
</dbReference>
<dbReference type="Proteomes" id="UP000001296">
    <property type="component" value="Chromosome"/>
</dbReference>
<evidence type="ECO:0000256" key="19">
    <source>
        <dbReference type="HAMAP-Rule" id="MF_00719"/>
    </source>
</evidence>
<keyword evidence="8 19" id="KW-0169">Cobalamin biosynthesis</keyword>
<organism evidence="20 21">
    <name type="scientific">Winmispira thermophila (strain ATCC 49972 / DSM 6192 / RI 19.B1)</name>
    <name type="common">Spirochaeta thermophila</name>
    <dbReference type="NCBI Taxonomy" id="665571"/>
    <lineage>
        <taxon>Bacteria</taxon>
        <taxon>Pseudomonadati</taxon>
        <taxon>Spirochaetota</taxon>
        <taxon>Spirochaetia</taxon>
        <taxon>Winmispirales</taxon>
        <taxon>Winmispiraceae</taxon>
        <taxon>Winmispira</taxon>
    </lineage>
</organism>
<evidence type="ECO:0000256" key="3">
    <source>
        <dbReference type="ARBA" id="ARBA00004663"/>
    </source>
</evidence>
<protein>
    <recommendedName>
        <fullName evidence="6 19">Adenosylcobinamide-GDP ribazoletransferase</fullName>
        <ecNumber evidence="5 19">2.7.8.26</ecNumber>
    </recommendedName>
    <alternativeName>
        <fullName evidence="16 19">Cobalamin synthase</fullName>
    </alternativeName>
    <alternativeName>
        <fullName evidence="15 19">Cobalamin-5'-phosphate synthase</fullName>
    </alternativeName>
</protein>
<evidence type="ECO:0000256" key="13">
    <source>
        <dbReference type="ARBA" id="ARBA00023136"/>
    </source>
</evidence>
<evidence type="ECO:0000256" key="4">
    <source>
        <dbReference type="ARBA" id="ARBA00010561"/>
    </source>
</evidence>
<dbReference type="PANTHER" id="PTHR34148:SF1">
    <property type="entry name" value="ADENOSYLCOBINAMIDE-GDP RIBAZOLETRANSFERASE"/>
    <property type="match status" value="1"/>
</dbReference>
<dbReference type="PANTHER" id="PTHR34148">
    <property type="entry name" value="ADENOSYLCOBINAMIDE-GDP RIBAZOLETRANSFERASE"/>
    <property type="match status" value="1"/>
</dbReference>
<comment type="similarity">
    <text evidence="4 19">Belongs to the CobS family.</text>
</comment>
<evidence type="ECO:0000256" key="7">
    <source>
        <dbReference type="ARBA" id="ARBA00022475"/>
    </source>
</evidence>
<dbReference type="InterPro" id="IPR003805">
    <property type="entry name" value="CobS"/>
</dbReference>
<dbReference type="HOGENOM" id="CLU_057426_1_1_12"/>
<keyword evidence="19" id="KW-0997">Cell inner membrane</keyword>
<name>E0RRF7_WINT6</name>
<keyword evidence="10 19" id="KW-0812">Transmembrane</keyword>
<feature type="transmembrane region" description="Helical" evidence="19">
    <location>
        <begin position="114"/>
        <end position="134"/>
    </location>
</feature>
<evidence type="ECO:0000256" key="17">
    <source>
        <dbReference type="ARBA" id="ARBA00048623"/>
    </source>
</evidence>
<keyword evidence="12 19" id="KW-1133">Transmembrane helix</keyword>
<dbReference type="Pfam" id="PF02654">
    <property type="entry name" value="CobS"/>
    <property type="match status" value="1"/>
</dbReference>
<feature type="transmembrane region" description="Helical" evidence="19">
    <location>
        <begin position="204"/>
        <end position="226"/>
    </location>
</feature>
<dbReference type="GO" id="GO:0005886">
    <property type="term" value="C:plasma membrane"/>
    <property type="evidence" value="ECO:0007669"/>
    <property type="project" value="UniProtKB-SubCell"/>
</dbReference>
<dbReference type="UniPathway" id="UPA00148">
    <property type="reaction ID" value="UER00238"/>
</dbReference>
<dbReference type="PaxDb" id="665571-STHERM_c07000"/>
<evidence type="ECO:0000256" key="6">
    <source>
        <dbReference type="ARBA" id="ARBA00015850"/>
    </source>
</evidence>
<dbReference type="EMBL" id="CP001698">
    <property type="protein sequence ID" value="ADN01658.1"/>
    <property type="molecule type" value="Genomic_DNA"/>
</dbReference>
<evidence type="ECO:0000256" key="5">
    <source>
        <dbReference type="ARBA" id="ARBA00013200"/>
    </source>
</evidence>
<feature type="transmembrane region" description="Helical" evidence="19">
    <location>
        <begin position="238"/>
        <end position="257"/>
    </location>
</feature>
<evidence type="ECO:0000256" key="12">
    <source>
        <dbReference type="ARBA" id="ARBA00022989"/>
    </source>
</evidence>
<reference key="1">
    <citation type="submission" date="2009-08" db="EMBL/GenBank/DDBJ databases">
        <title>The genome sequence of Spirochaeta thermophila DSM6192.</title>
        <authorList>
            <person name="Angelov A."/>
            <person name="Mientus M."/>
            <person name="Wittenberg S."/>
            <person name="Lehmann R."/>
            <person name="Liesegang H."/>
            <person name="Daniel R."/>
            <person name="Liebl W."/>
        </authorList>
    </citation>
    <scope>NUCLEOTIDE SEQUENCE</scope>
    <source>
        <strain>DSM 6192</strain>
    </source>
</reference>
<evidence type="ECO:0000256" key="1">
    <source>
        <dbReference type="ARBA" id="ARBA00001946"/>
    </source>
</evidence>
<dbReference type="RefSeq" id="WP_013313499.1">
    <property type="nucleotide sequence ID" value="NC_014484.1"/>
</dbReference>
<comment type="subcellular location">
    <subcellularLocation>
        <location evidence="19">Cell inner membrane</location>
        <topology evidence="19">Multi-pass membrane protein</topology>
    </subcellularLocation>
    <subcellularLocation>
        <location evidence="2">Cell membrane</location>
        <topology evidence="2">Multi-pass membrane protein</topology>
    </subcellularLocation>
</comment>
<reference evidence="20 21" key="2">
    <citation type="journal article" date="2010" name="J. Bacteriol.">
        <title>Genome sequence of the polysaccharide-degrading, thermophilic anaerobe Spirochaeta thermophila DSM 6192.</title>
        <authorList>
            <person name="Angelov A."/>
            <person name="Liebl S."/>
            <person name="Ballschmiter M."/>
            <person name="Bomeke M."/>
            <person name="Lehmann R."/>
            <person name="Liesegang H."/>
            <person name="Daniel R."/>
            <person name="Liebl W."/>
        </authorList>
    </citation>
    <scope>NUCLEOTIDE SEQUENCE [LARGE SCALE GENOMIC DNA]</scope>
    <source>
        <strain evidence="21">ATCC 49972 / DSM 6192 / RI 19.B1</strain>
    </source>
</reference>
<dbReference type="EC" id="2.7.8.26" evidence="5 19"/>
<keyword evidence="7 19" id="KW-1003">Cell membrane</keyword>
<keyword evidence="9 19" id="KW-0808">Transferase</keyword>
<feature type="transmembrane region" description="Helical" evidence="19">
    <location>
        <begin position="46"/>
        <end position="71"/>
    </location>
</feature>
<comment type="cofactor">
    <cofactor evidence="1 19">
        <name>Mg(2+)</name>
        <dbReference type="ChEBI" id="CHEBI:18420"/>
    </cofactor>
</comment>
<accession>E0RRF7</accession>
<evidence type="ECO:0000256" key="16">
    <source>
        <dbReference type="ARBA" id="ARBA00032853"/>
    </source>
</evidence>
<evidence type="ECO:0000313" key="20">
    <source>
        <dbReference type="EMBL" id="ADN01658.1"/>
    </source>
</evidence>
<evidence type="ECO:0000256" key="15">
    <source>
        <dbReference type="ARBA" id="ARBA00032605"/>
    </source>
</evidence>
<dbReference type="GO" id="GO:0008818">
    <property type="term" value="F:cobalamin 5'-phosphate synthase activity"/>
    <property type="evidence" value="ECO:0007669"/>
    <property type="project" value="UniProtKB-UniRule"/>
</dbReference>
<evidence type="ECO:0000256" key="8">
    <source>
        <dbReference type="ARBA" id="ARBA00022573"/>
    </source>
</evidence>
<evidence type="ECO:0000256" key="14">
    <source>
        <dbReference type="ARBA" id="ARBA00025228"/>
    </source>
</evidence>
<evidence type="ECO:0000256" key="2">
    <source>
        <dbReference type="ARBA" id="ARBA00004651"/>
    </source>
</evidence>
<comment type="function">
    <text evidence="14 19">Joins adenosylcobinamide-GDP and alpha-ribazole to generate adenosylcobalamin (Ado-cobalamin). Also synthesizes adenosylcobalamin 5'-phosphate from adenosylcobinamide-GDP and alpha-ribazole 5'-phosphate.</text>
</comment>
<comment type="catalytic activity">
    <reaction evidence="17 19">
        <text>alpha-ribazole + adenosylcob(III)inamide-GDP = adenosylcob(III)alamin + GMP + H(+)</text>
        <dbReference type="Rhea" id="RHEA:16049"/>
        <dbReference type="ChEBI" id="CHEBI:10329"/>
        <dbReference type="ChEBI" id="CHEBI:15378"/>
        <dbReference type="ChEBI" id="CHEBI:18408"/>
        <dbReference type="ChEBI" id="CHEBI:58115"/>
        <dbReference type="ChEBI" id="CHEBI:60487"/>
        <dbReference type="EC" id="2.7.8.26"/>
    </reaction>
</comment>
<gene>
    <name evidence="19" type="primary">cobS</name>
    <name evidence="20" type="ordered locus">STHERM_c07000</name>
</gene>
<keyword evidence="13 19" id="KW-0472">Membrane</keyword>
<proteinExistence type="inferred from homology"/>
<evidence type="ECO:0000313" key="21">
    <source>
        <dbReference type="Proteomes" id="UP000001296"/>
    </source>
</evidence>
<dbReference type="AlphaFoldDB" id="E0RRF7"/>
<evidence type="ECO:0000256" key="9">
    <source>
        <dbReference type="ARBA" id="ARBA00022679"/>
    </source>
</evidence>
<comment type="pathway">
    <text evidence="3 19">Cofactor biosynthesis; adenosylcobalamin biosynthesis; adenosylcobalamin from cob(II)yrinate a,c-diamide: step 7/7.</text>
</comment>
<sequence length="263" mass="27270">MRGLLVAMGLVWRVGVGVGVKAEEELRGAVGWMGVVGLMEGAMLLALARLCTLFFPPFLSSALILTFITALGGGFHQDGLSDTFDGLAVRPHPDPEEDRHLRLAAMKDPHPGTAGNLSLILTTVLALAALTSLLPSPLSAPALLGAPIAARWATVLAMWRTTPARPSGLGSIFVGRIPLSDLFLSGLPLSVPGLLLVLERGWPSLLALGAGLFGLGLVVRLLCSLFTRRIGGLTGDTLGAVHQISFVITLLACAAATGPTPLP</sequence>
<evidence type="ECO:0000256" key="11">
    <source>
        <dbReference type="ARBA" id="ARBA00022842"/>
    </source>
</evidence>
<dbReference type="GO" id="GO:0009236">
    <property type="term" value="P:cobalamin biosynthetic process"/>
    <property type="evidence" value="ECO:0007669"/>
    <property type="project" value="UniProtKB-UniRule"/>
</dbReference>
<evidence type="ECO:0000256" key="18">
    <source>
        <dbReference type="ARBA" id="ARBA00049504"/>
    </source>
</evidence>
<evidence type="ECO:0000256" key="10">
    <source>
        <dbReference type="ARBA" id="ARBA00022692"/>
    </source>
</evidence>
<comment type="catalytic activity">
    <reaction evidence="18 19">
        <text>alpha-ribazole 5'-phosphate + adenosylcob(III)inamide-GDP = adenosylcob(III)alamin 5'-phosphate + GMP + H(+)</text>
        <dbReference type="Rhea" id="RHEA:23560"/>
        <dbReference type="ChEBI" id="CHEBI:15378"/>
        <dbReference type="ChEBI" id="CHEBI:57918"/>
        <dbReference type="ChEBI" id="CHEBI:58115"/>
        <dbReference type="ChEBI" id="CHEBI:60487"/>
        <dbReference type="ChEBI" id="CHEBI:60493"/>
        <dbReference type="EC" id="2.7.8.26"/>
    </reaction>
</comment>
<keyword evidence="11 19" id="KW-0460">Magnesium</keyword>
<dbReference type="eggNOG" id="COG0368">
    <property type="taxonomic scope" value="Bacteria"/>
</dbReference>
<dbReference type="GO" id="GO:0051073">
    <property type="term" value="F:adenosylcobinamide-GDP ribazoletransferase activity"/>
    <property type="evidence" value="ECO:0007669"/>
    <property type="project" value="UniProtKB-UniRule"/>
</dbReference>
<dbReference type="KEGG" id="sta:STHERM_c07000"/>